<organism evidence="2 3">
    <name type="scientific">Streptomyces incarnatus</name>
    <dbReference type="NCBI Taxonomy" id="665007"/>
    <lineage>
        <taxon>Bacteria</taxon>
        <taxon>Bacillati</taxon>
        <taxon>Actinomycetota</taxon>
        <taxon>Actinomycetes</taxon>
        <taxon>Kitasatosporales</taxon>
        <taxon>Streptomycetaceae</taxon>
        <taxon>Streptomyces</taxon>
    </lineage>
</organism>
<accession>A0ABN4G5E4</accession>
<proteinExistence type="predicted"/>
<gene>
    <name evidence="2" type="ORF">ABB07_00030</name>
</gene>
<protein>
    <submittedName>
        <fullName evidence="2">Uncharacterized protein</fullName>
    </submittedName>
</protein>
<dbReference type="RefSeq" id="WP_208896619.1">
    <property type="nucleotide sequence ID" value="NZ_CP011497.1"/>
</dbReference>
<keyword evidence="3" id="KW-1185">Reference proteome</keyword>
<evidence type="ECO:0000313" key="2">
    <source>
        <dbReference type="EMBL" id="AKJ08499.1"/>
    </source>
</evidence>
<evidence type="ECO:0000313" key="3">
    <source>
        <dbReference type="Proteomes" id="UP000035366"/>
    </source>
</evidence>
<name>A0ABN4G5E4_9ACTN</name>
<feature type="compositionally biased region" description="Basic and acidic residues" evidence="1">
    <location>
        <begin position="61"/>
        <end position="78"/>
    </location>
</feature>
<sequence length="78" mass="7874">MPITLTLVGALGAGFLKGFREAIGVAVALVGAHLAADIVVPAVTTGTSSAIRYGSATGPARTDHCDCSPPRERLPCVQ</sequence>
<dbReference type="Proteomes" id="UP000035366">
    <property type="component" value="Chromosome"/>
</dbReference>
<dbReference type="EMBL" id="CP011497">
    <property type="protein sequence ID" value="AKJ08499.1"/>
    <property type="molecule type" value="Genomic_DNA"/>
</dbReference>
<feature type="region of interest" description="Disordered" evidence="1">
    <location>
        <begin position="56"/>
        <end position="78"/>
    </location>
</feature>
<evidence type="ECO:0000256" key="1">
    <source>
        <dbReference type="SAM" id="MobiDB-lite"/>
    </source>
</evidence>
<reference evidence="2 3" key="1">
    <citation type="journal article" date="2015" name="ISME J.">
        <title>Draft Genome Sequence of Streptomyces incarnatus NRRL8089, which Produces the Nucleoside Antibiotic Sinefungin.</title>
        <authorList>
            <person name="Oshima K."/>
            <person name="Hattori M."/>
            <person name="Shimizu H."/>
            <person name="Fukuda K."/>
            <person name="Nemoto M."/>
            <person name="Inagaki K."/>
            <person name="Tamura T."/>
        </authorList>
    </citation>
    <scope>NUCLEOTIDE SEQUENCE [LARGE SCALE GENOMIC DNA]</scope>
    <source>
        <strain evidence="2 3">NRRL 8089</strain>
    </source>
</reference>